<evidence type="ECO:0000256" key="1">
    <source>
        <dbReference type="SAM" id="Phobius"/>
    </source>
</evidence>
<organism evidence="2 3">
    <name type="scientific">Dimorphilus gyrociliatus</name>
    <dbReference type="NCBI Taxonomy" id="2664684"/>
    <lineage>
        <taxon>Eukaryota</taxon>
        <taxon>Metazoa</taxon>
        <taxon>Spiralia</taxon>
        <taxon>Lophotrochozoa</taxon>
        <taxon>Annelida</taxon>
        <taxon>Polychaeta</taxon>
        <taxon>Polychaeta incertae sedis</taxon>
        <taxon>Dinophilidae</taxon>
        <taxon>Dimorphilus</taxon>
    </lineage>
</organism>
<proteinExistence type="predicted"/>
<feature type="transmembrane region" description="Helical" evidence="1">
    <location>
        <begin position="39"/>
        <end position="57"/>
    </location>
</feature>
<comment type="caution">
    <text evidence="2">The sequence shown here is derived from an EMBL/GenBank/DDBJ whole genome shotgun (WGS) entry which is preliminary data.</text>
</comment>
<feature type="transmembrane region" description="Helical" evidence="1">
    <location>
        <begin position="6"/>
        <end position="27"/>
    </location>
</feature>
<accession>A0A7I8VZ38</accession>
<protein>
    <submittedName>
        <fullName evidence="2">DgyrCDS9407</fullName>
    </submittedName>
</protein>
<keyword evidence="1" id="KW-0472">Membrane</keyword>
<reference evidence="2 3" key="1">
    <citation type="submission" date="2020-08" db="EMBL/GenBank/DDBJ databases">
        <authorList>
            <person name="Hejnol A."/>
        </authorList>
    </citation>
    <scope>NUCLEOTIDE SEQUENCE [LARGE SCALE GENOMIC DNA]</scope>
</reference>
<dbReference type="Proteomes" id="UP000549394">
    <property type="component" value="Unassembled WGS sequence"/>
</dbReference>
<keyword evidence="1" id="KW-1133">Transmembrane helix</keyword>
<name>A0A7I8VZ38_9ANNE</name>
<evidence type="ECO:0000313" key="2">
    <source>
        <dbReference type="EMBL" id="CAD5120855.1"/>
    </source>
</evidence>
<gene>
    <name evidence="2" type="ORF">DGYR_LOCUS8879</name>
</gene>
<keyword evidence="1" id="KW-0812">Transmembrane</keyword>
<dbReference type="EMBL" id="CAJFCJ010000013">
    <property type="protein sequence ID" value="CAD5120855.1"/>
    <property type="molecule type" value="Genomic_DNA"/>
</dbReference>
<keyword evidence="3" id="KW-1185">Reference proteome</keyword>
<sequence length="105" mass="11615">METAIALFIFLASFIIGNMILALSLFIPLNKYSNTQEEALHRTILAMAVVVLVEGLICHCPCKIIKLVKRFLGREEEIVIEADQTVVLTGKSSKDAPATVNEDRL</sequence>
<dbReference type="AlphaFoldDB" id="A0A7I8VZ38"/>
<evidence type="ECO:0000313" key="3">
    <source>
        <dbReference type="Proteomes" id="UP000549394"/>
    </source>
</evidence>